<evidence type="ECO:0000256" key="2">
    <source>
        <dbReference type="SAM" id="Coils"/>
    </source>
</evidence>
<organism evidence="3 4">
    <name type="scientific">Salinicola rhizosphaerae</name>
    <dbReference type="NCBI Taxonomy" id="1443141"/>
    <lineage>
        <taxon>Bacteria</taxon>
        <taxon>Pseudomonadati</taxon>
        <taxon>Pseudomonadota</taxon>
        <taxon>Gammaproteobacteria</taxon>
        <taxon>Oceanospirillales</taxon>
        <taxon>Halomonadaceae</taxon>
        <taxon>Salinicola</taxon>
    </lineage>
</organism>
<dbReference type="InterPro" id="IPR002514">
    <property type="entry name" value="Transposase_8"/>
</dbReference>
<evidence type="ECO:0000313" key="4">
    <source>
        <dbReference type="Proteomes" id="UP000646745"/>
    </source>
</evidence>
<dbReference type="Proteomes" id="UP000646745">
    <property type="component" value="Unassembled WGS sequence"/>
</dbReference>
<evidence type="ECO:0000256" key="1">
    <source>
        <dbReference type="ARBA" id="ARBA00009964"/>
    </source>
</evidence>
<accession>A0ABQ3EFD4</accession>
<evidence type="ECO:0000313" key="3">
    <source>
        <dbReference type="EMBL" id="GHB34554.1"/>
    </source>
</evidence>
<reference evidence="4" key="1">
    <citation type="journal article" date="2019" name="Int. J. Syst. Evol. Microbiol.">
        <title>The Global Catalogue of Microorganisms (GCM) 10K type strain sequencing project: providing services to taxonomists for standard genome sequencing and annotation.</title>
        <authorList>
            <consortium name="The Broad Institute Genomics Platform"/>
            <consortium name="The Broad Institute Genome Sequencing Center for Infectious Disease"/>
            <person name="Wu L."/>
            <person name="Ma J."/>
        </authorList>
    </citation>
    <scope>NUCLEOTIDE SEQUENCE [LARGE SCALE GENOMIC DNA]</scope>
    <source>
        <strain evidence="4">KCTC 32998</strain>
    </source>
</reference>
<dbReference type="InterPro" id="IPR009057">
    <property type="entry name" value="Homeodomain-like_sf"/>
</dbReference>
<comment type="caution">
    <text evidence="3">The sequence shown here is derived from an EMBL/GenBank/DDBJ whole genome shotgun (WGS) entry which is preliminary data.</text>
</comment>
<sequence length="99" mass="11218">MTRQAASMKKTRNRYSPEFKGEALALADRVGATTAAREPSLQTSQLYQWRAKAQQKANTSEREQALADENARLKRQLAEKSEELEIAKKATVYFARSLK</sequence>
<name>A0ABQ3EFD4_9GAMM</name>
<proteinExistence type="inferred from homology"/>
<feature type="coiled-coil region" evidence="2">
    <location>
        <begin position="56"/>
        <end position="90"/>
    </location>
</feature>
<dbReference type="SUPFAM" id="SSF46689">
    <property type="entry name" value="Homeodomain-like"/>
    <property type="match status" value="1"/>
</dbReference>
<keyword evidence="2" id="KW-0175">Coiled coil</keyword>
<protein>
    <submittedName>
        <fullName evidence="3">Transposase</fullName>
    </submittedName>
</protein>
<comment type="similarity">
    <text evidence="1">Belongs to the transposase 8 family.</text>
</comment>
<gene>
    <name evidence="3" type="ORF">GCM10009038_37100</name>
</gene>
<keyword evidence="4" id="KW-1185">Reference proteome</keyword>
<dbReference type="Pfam" id="PF01527">
    <property type="entry name" value="HTH_Tnp_1"/>
    <property type="match status" value="1"/>
</dbReference>
<dbReference type="EMBL" id="BMZI01000011">
    <property type="protein sequence ID" value="GHB34554.1"/>
    <property type="molecule type" value="Genomic_DNA"/>
</dbReference>